<comment type="caution">
    <text evidence="2">The sequence shown here is derived from an EMBL/GenBank/DDBJ whole genome shotgun (WGS) entry which is preliminary data.</text>
</comment>
<dbReference type="EMBL" id="JBDPZC010000014">
    <property type="protein sequence ID" value="MEO3715503.1"/>
    <property type="molecule type" value="Genomic_DNA"/>
</dbReference>
<evidence type="ECO:0000313" key="3">
    <source>
        <dbReference type="Proteomes" id="UP001462640"/>
    </source>
</evidence>
<evidence type="ECO:0008006" key="4">
    <source>
        <dbReference type="Google" id="ProtNLM"/>
    </source>
</evidence>
<feature type="region of interest" description="Disordered" evidence="1">
    <location>
        <begin position="443"/>
        <end position="475"/>
    </location>
</feature>
<reference evidence="2 3" key="1">
    <citation type="submission" date="2024-05" db="EMBL/GenBank/DDBJ databases">
        <title>Roseateles sp. 2.12 16S ribosomal RNA gene Genome sequencing and assembly.</title>
        <authorList>
            <person name="Woo H."/>
        </authorList>
    </citation>
    <scope>NUCLEOTIDE SEQUENCE [LARGE SCALE GENOMIC DNA]</scope>
    <source>
        <strain evidence="2 3">2.12</strain>
    </source>
</reference>
<feature type="compositionally biased region" description="Basic and acidic residues" evidence="1">
    <location>
        <begin position="674"/>
        <end position="688"/>
    </location>
</feature>
<name>A0ABV0GK60_9BURK</name>
<dbReference type="RefSeq" id="WP_347612998.1">
    <property type="nucleotide sequence ID" value="NZ_JBDPZC010000014.1"/>
</dbReference>
<protein>
    <recommendedName>
        <fullName evidence="4">Integrase catalytic domain-containing protein</fullName>
    </recommendedName>
</protein>
<organism evidence="2 3">
    <name type="scientific">Roseateles flavus</name>
    <dbReference type="NCBI Taxonomy" id="3149041"/>
    <lineage>
        <taxon>Bacteria</taxon>
        <taxon>Pseudomonadati</taxon>
        <taxon>Pseudomonadota</taxon>
        <taxon>Betaproteobacteria</taxon>
        <taxon>Burkholderiales</taxon>
        <taxon>Sphaerotilaceae</taxon>
        <taxon>Roseateles</taxon>
    </lineage>
</organism>
<dbReference type="Proteomes" id="UP001462640">
    <property type="component" value="Unassembled WGS sequence"/>
</dbReference>
<sequence length="759" mass="84400">MNPNFVGKALLLPGPCGKPVIVGRIILVSEIDDLVFVAGIPRIKKNGHIDNYVATPRVQSLSELKHKLDKDHGYRLADFEPPAHWLWSDAQLRGHGNDGSGRRQRRNVKSWVAKANKAYNLIDPFVGGRSIEEILYDPALRSWPAARSRELRVREVAVRRALNAYLLGMGNKRALLPWYVNSGAPGQQKFSKVDTGRPDIAAEMLGKKRHRPHLCKWTRAQLALGWKKHKKPGVSVEIALQRTLAGCMAKKVVWNGKDCEVVLEPEAADITPAMFRYWGTHEAGALTAIQINRGETAAKKEYVRRLGKMKGRHSTANGIAFLDSTSADQTLRSVASSLTVLSSPWRTEVLGGGIDYIFGIYVGFEAPSATTALLSILNAAEDKVAYCARFGHEIEARDWYAFTFSKFLLDNGEAKGQVAMRTLEELESSASYGAAYDPISKAPVESSHRSKQAKLDHLLPGSTMGRRKRRGEPDRSQMARLTFDDYMHLLIKEILWRNNQEHIDPPRIEMYEGLQERTRRGVLEWMMKHHYVSSSATDLSVLRAACLPRLRASMHGDGLHIFNPAKAEEHLIPELVYRSQWLDDAGILQRAASRRHRLEVHLNPADLSHVWVNIGGLKRLELVTNDPDLHKLCLTDWLAICADNRLRGYLAKALEVGSKINKVATIDKTTRARDAERREEIKNADKKPTKNGLRAGRRGNTVIETAALTGVPKPLPASQEVKVENAAPSPGLPPPAPPVGCGDDALIARAKAIYEARAS</sequence>
<evidence type="ECO:0000313" key="2">
    <source>
        <dbReference type="EMBL" id="MEO3715503.1"/>
    </source>
</evidence>
<evidence type="ECO:0000256" key="1">
    <source>
        <dbReference type="SAM" id="MobiDB-lite"/>
    </source>
</evidence>
<feature type="region of interest" description="Disordered" evidence="1">
    <location>
        <begin position="674"/>
        <end position="740"/>
    </location>
</feature>
<accession>A0ABV0GK60</accession>
<keyword evidence="3" id="KW-1185">Reference proteome</keyword>
<gene>
    <name evidence="2" type="ORF">ABDJ40_22245</name>
</gene>
<proteinExistence type="predicted"/>